<comment type="caution">
    <text evidence="2">The sequence shown here is derived from an EMBL/GenBank/DDBJ whole genome shotgun (WGS) entry which is preliminary data.</text>
</comment>
<dbReference type="Proteomes" id="UP001153069">
    <property type="component" value="Unassembled WGS sequence"/>
</dbReference>
<name>A0A9N8HEP3_9STRA</name>
<organism evidence="2 3">
    <name type="scientific">Seminavis robusta</name>
    <dbReference type="NCBI Taxonomy" id="568900"/>
    <lineage>
        <taxon>Eukaryota</taxon>
        <taxon>Sar</taxon>
        <taxon>Stramenopiles</taxon>
        <taxon>Ochrophyta</taxon>
        <taxon>Bacillariophyta</taxon>
        <taxon>Bacillariophyceae</taxon>
        <taxon>Bacillariophycidae</taxon>
        <taxon>Naviculales</taxon>
        <taxon>Naviculaceae</taxon>
        <taxon>Seminavis</taxon>
    </lineage>
</organism>
<proteinExistence type="predicted"/>
<feature type="compositionally biased region" description="Basic and acidic residues" evidence="1">
    <location>
        <begin position="472"/>
        <end position="482"/>
    </location>
</feature>
<dbReference type="Gene3D" id="3.40.50.150">
    <property type="entry name" value="Vaccinia Virus protein VP39"/>
    <property type="match status" value="1"/>
</dbReference>
<dbReference type="PANTHER" id="PTHR14614">
    <property type="entry name" value="HEPATOCELLULAR CARCINOMA-ASSOCIATED ANTIGEN"/>
    <property type="match status" value="1"/>
</dbReference>
<sequence length="490" mass="55123">MPPRLPLRITSSSSRRSDSPRSNLRSHHRGIQAASLRSGGWPSNAKNHHIQNSQHRVTFHTTSTTCTTAQSTGTSTANTSTTTASTSPHQFLFLPVQQQQQQQPLLLLEGDELHVSREGIARSCYHLVDDEDPRTSSSSSSRWTIEERYNLEALTKTVVLREPVQEPFYASPSSWAHPRSTVSIELQEADTRQLGTGGTTWEASMAMALYFTHHTEELLQGDIVEVGSGVGLGGMLLHHILKTRAYMPLQEEDTCSITLTDGNEQVLQQCQDNLARYLGQQTTTTHQIDVHNIPDANIPLQAKKLDWNDVLHASTNHNNDASTRPEKKYNTVIACDCAYRRQDVASLKATLKSLLHRDPDKEGQPQSDSNCIHLFGPYNRSAYHQVIEMMKQDDELEVHVEWMQLSRYRLSARHHTNETPASSSKAPYPGLMDQWFHHGENPSHELQPLDEALKDSSKSSTKFLHVTAQFKSNDRKQTEDHQSSSIEDVD</sequence>
<accession>A0A9N8HEP3</accession>
<dbReference type="AlphaFoldDB" id="A0A9N8HEP3"/>
<dbReference type="EMBL" id="CAICTM010000393">
    <property type="protein sequence ID" value="CAB9509545.1"/>
    <property type="molecule type" value="Genomic_DNA"/>
</dbReference>
<feature type="region of interest" description="Disordered" evidence="1">
    <location>
        <begin position="1"/>
        <end position="48"/>
    </location>
</feature>
<dbReference type="InterPro" id="IPR019410">
    <property type="entry name" value="Methyltransf_16"/>
</dbReference>
<feature type="compositionally biased region" description="Low complexity" evidence="1">
    <location>
        <begin position="1"/>
        <end position="14"/>
    </location>
</feature>
<dbReference type="OrthoDB" id="194386at2759"/>
<dbReference type="InterPro" id="IPR029063">
    <property type="entry name" value="SAM-dependent_MTases_sf"/>
</dbReference>
<feature type="region of interest" description="Disordered" evidence="1">
    <location>
        <begin position="66"/>
        <end position="85"/>
    </location>
</feature>
<reference evidence="2" key="1">
    <citation type="submission" date="2020-06" db="EMBL/GenBank/DDBJ databases">
        <authorList>
            <consortium name="Plant Systems Biology data submission"/>
        </authorList>
    </citation>
    <scope>NUCLEOTIDE SEQUENCE</scope>
    <source>
        <strain evidence="2">D6</strain>
    </source>
</reference>
<evidence type="ECO:0000313" key="2">
    <source>
        <dbReference type="EMBL" id="CAB9509545.1"/>
    </source>
</evidence>
<evidence type="ECO:0000313" key="3">
    <source>
        <dbReference type="Proteomes" id="UP001153069"/>
    </source>
</evidence>
<feature type="region of interest" description="Disordered" evidence="1">
    <location>
        <begin position="414"/>
        <end position="490"/>
    </location>
</feature>
<dbReference type="Pfam" id="PF10294">
    <property type="entry name" value="Methyltransf_16"/>
    <property type="match status" value="1"/>
</dbReference>
<evidence type="ECO:0000256" key="1">
    <source>
        <dbReference type="SAM" id="MobiDB-lite"/>
    </source>
</evidence>
<protein>
    <submittedName>
        <fullName evidence="2">Uncharacterized protein</fullName>
    </submittedName>
</protein>
<keyword evidence="3" id="KW-1185">Reference proteome</keyword>
<gene>
    <name evidence="2" type="ORF">SEMRO_394_G133790.1</name>
</gene>